<comment type="caution">
    <text evidence="6">The sequence shown here is derived from an EMBL/GenBank/DDBJ whole genome shotgun (WGS) entry which is preliminary data.</text>
</comment>
<dbReference type="GO" id="GO:0045121">
    <property type="term" value="C:membrane raft"/>
    <property type="evidence" value="ECO:0007669"/>
    <property type="project" value="UniProtKB-SubCell"/>
</dbReference>
<reference evidence="6 7" key="1">
    <citation type="journal article" date="2016" name="Nat. Commun.">
        <title>Thousands of microbial genomes shed light on interconnected biogeochemical processes in an aquifer system.</title>
        <authorList>
            <person name="Anantharaman K."/>
            <person name="Brown C.T."/>
            <person name="Hug L.A."/>
            <person name="Sharon I."/>
            <person name="Castelle C.J."/>
            <person name="Probst A.J."/>
            <person name="Thomas B.C."/>
            <person name="Singh A."/>
            <person name="Wilkins M.J."/>
            <person name="Karaoz U."/>
            <person name="Brodie E.L."/>
            <person name="Williams K.H."/>
            <person name="Hubbard S.S."/>
            <person name="Banfield J.F."/>
        </authorList>
    </citation>
    <scope>NUCLEOTIDE SEQUENCE [LARGE SCALE GENOMIC DNA]</scope>
</reference>
<evidence type="ECO:0000313" key="6">
    <source>
        <dbReference type="EMBL" id="OGM01969.1"/>
    </source>
</evidence>
<keyword evidence="3 5" id="KW-1133">Transmembrane helix</keyword>
<dbReference type="EMBL" id="MGFH01000219">
    <property type="protein sequence ID" value="OGM01969.1"/>
    <property type="molecule type" value="Genomic_DNA"/>
</dbReference>
<comment type="subcellular location">
    <subcellularLocation>
        <location evidence="5">Cell membrane</location>
        <topology evidence="5">Multi-pass membrane protein</topology>
    </subcellularLocation>
    <subcellularLocation>
        <location evidence="5">Membrane raft</location>
        <topology evidence="5">Multi-pass membrane protein</topology>
    </subcellularLocation>
</comment>
<proteinExistence type="inferred from homology"/>
<accession>A0A1F7WHV6</accession>
<evidence type="ECO:0000313" key="7">
    <source>
        <dbReference type="Proteomes" id="UP000178735"/>
    </source>
</evidence>
<comment type="caution">
    <text evidence="5">Lacks conserved residue(s) required for the propagation of feature annotation.</text>
</comment>
<comment type="function">
    <text evidence="5">Found in functional membrane microdomains (FMM) that may be equivalent to eukaryotic membrane rafts FMMs are highly dynamic and increase in number as cells age. Flotillins are thought to be important factors in membrane fluidity.</text>
</comment>
<keyword evidence="4 5" id="KW-0472">Membrane</keyword>
<dbReference type="NCBIfam" id="NF010186">
    <property type="entry name" value="PRK13665.1"/>
    <property type="match status" value="1"/>
</dbReference>
<comment type="subunit">
    <text evidence="5">Homooligomerizes.</text>
</comment>
<organism evidence="6 7">
    <name type="scientific">Candidatus Wallbacteria bacterium GWC2_49_35</name>
    <dbReference type="NCBI Taxonomy" id="1817813"/>
    <lineage>
        <taxon>Bacteria</taxon>
        <taxon>Candidatus Walliibacteriota</taxon>
    </lineage>
</organism>
<comment type="similarity">
    <text evidence="5">Belongs to the flotillin-like FloA family.</text>
</comment>
<dbReference type="STRING" id="1817813.A2008_12585"/>
<evidence type="ECO:0000256" key="2">
    <source>
        <dbReference type="ARBA" id="ARBA00022692"/>
    </source>
</evidence>
<dbReference type="HAMAP" id="MF_01562">
    <property type="entry name" value="FloA"/>
    <property type="match status" value="1"/>
</dbReference>
<evidence type="ECO:0000256" key="3">
    <source>
        <dbReference type="ARBA" id="ARBA00022989"/>
    </source>
</evidence>
<protein>
    <recommendedName>
        <fullName evidence="5">Flotillin-like protein FloA</fullName>
    </recommendedName>
</protein>
<dbReference type="Proteomes" id="UP000178735">
    <property type="component" value="Unassembled WGS sequence"/>
</dbReference>
<sequence>MLSQGGRNSDVAETMLVLVVVGIIAFIGFIMYMVPIRLWIAAWMSGVNVGLWTLVAMRFRRIVPSEIVNPLIQGVKGGIDYLEISQLEAHYLSGGNVERVVSALIAAQKANIKLDFNKAAAIDLAGRNVLEAVQMSVNPKVIQTPKNSAVAQDGIELLVIAKITVRANIDTLVGGAGEPTIIARVGQGVVAAIGAAKSYQDILESPDKISKHVLQQGLDKNTAFQILSIDIADVEVGKNVGSVLQINQAEADKKVAQAKAEERRAFAVALEQEMVAREQEMRAKVVESEAEVPKAIAEAFREGNLGLMDYYKMKNIQSDTEMRQSIADKV</sequence>
<dbReference type="AlphaFoldDB" id="A0A1F7WHV6"/>
<keyword evidence="2 5" id="KW-0812">Transmembrane</keyword>
<dbReference type="GO" id="GO:0005886">
    <property type="term" value="C:plasma membrane"/>
    <property type="evidence" value="ECO:0007669"/>
    <property type="project" value="UniProtKB-SubCell"/>
</dbReference>
<dbReference type="Pfam" id="PF12127">
    <property type="entry name" value="FloA"/>
    <property type="match status" value="1"/>
</dbReference>
<feature type="transmembrane region" description="Helical" evidence="5">
    <location>
        <begin position="12"/>
        <end position="32"/>
    </location>
</feature>
<evidence type="ECO:0000256" key="1">
    <source>
        <dbReference type="ARBA" id="ARBA00022475"/>
    </source>
</evidence>
<keyword evidence="1 5" id="KW-1003">Cell membrane</keyword>
<evidence type="ECO:0000256" key="5">
    <source>
        <dbReference type="HAMAP-Rule" id="MF_01562"/>
    </source>
</evidence>
<feature type="transmembrane region" description="Helical" evidence="5">
    <location>
        <begin position="38"/>
        <end position="57"/>
    </location>
</feature>
<name>A0A1F7WHV6_9BACT</name>
<gene>
    <name evidence="5" type="primary">floA</name>
    <name evidence="6" type="ORF">A2008_12585</name>
</gene>
<evidence type="ECO:0000256" key="4">
    <source>
        <dbReference type="ARBA" id="ARBA00023136"/>
    </source>
</evidence>
<dbReference type="InterPro" id="IPR022853">
    <property type="entry name" value="FloA"/>
</dbReference>